<sequence length="530" mass="58730">MSSSLPTPPLEHSGISPRVKVILGTALFGDITDPQAKFNTVEEAREVLDIYRNRGYTEIDTARAYPVGASGSSEKLLGLLNNGDWMTLDTKVVSWAAGTHEKAKIRSSVENSLDALKTPRVHIEYLHAPDPVTPFEETTEAMNEAYKAGKFEKFGISNYSAAQVEKLCAICEKNNFVKPSVYQGQYNPISRSNEDDLFPVLRKHGISFYAYSPSAAGFFSGKVTRESVKEKGSRWDTETLLGRMYVQDYFKDSLFDAAAEVVQAAKAEGITGHEAALRWTIFHSALRPEYGDAVVIGVSSCEQLSQNLDIAEAGPLVDTLAQKIEDVWMNAKRVAPTNHSSYFDREREAAPQPGVFYINSDQFPYQVGNSYNAVQHIKIQCNALQCLMQLLVAVSSRVRGGDECDLSQVKGSASGCHVRFPGLVRELSSAMWKAPQRRHVPCGTWKAVEQGRASDSSKPVTARLTLGAYNFDEGDEERLKTEIAKIELRKVETVISKLKESFGQTNSESEQRVYESLVAFLSDKMRSAFK</sequence>
<reference evidence="3 4" key="1">
    <citation type="submission" date="2020-03" db="EMBL/GenBank/DDBJ databases">
        <title>Draft Genome Sequence of Cudoniella acicularis.</title>
        <authorList>
            <person name="Buettner E."/>
            <person name="Kellner H."/>
        </authorList>
    </citation>
    <scope>NUCLEOTIDE SEQUENCE [LARGE SCALE GENOMIC DNA]</scope>
    <source>
        <strain evidence="3 4">DSM 108380</strain>
    </source>
</reference>
<dbReference type="GO" id="GO:0016491">
    <property type="term" value="F:oxidoreductase activity"/>
    <property type="evidence" value="ECO:0007669"/>
    <property type="project" value="UniProtKB-KW"/>
</dbReference>
<dbReference type="InterPro" id="IPR023210">
    <property type="entry name" value="NADP_OxRdtase_dom"/>
</dbReference>
<dbReference type="AlphaFoldDB" id="A0A8H4RS39"/>
<keyword evidence="4" id="KW-1185">Reference proteome</keyword>
<feature type="domain" description="NADP-dependent oxidoreductase" evidence="2">
    <location>
        <begin position="20"/>
        <end position="327"/>
    </location>
</feature>
<evidence type="ECO:0000259" key="2">
    <source>
        <dbReference type="Pfam" id="PF00248"/>
    </source>
</evidence>
<dbReference type="PANTHER" id="PTHR43364:SF4">
    <property type="entry name" value="NAD(P)-LINKED OXIDOREDUCTASE SUPERFAMILY PROTEIN"/>
    <property type="match status" value="1"/>
</dbReference>
<comment type="caution">
    <text evidence="3">The sequence shown here is derived from an EMBL/GenBank/DDBJ whole genome shotgun (WGS) entry which is preliminary data.</text>
</comment>
<protein>
    <recommendedName>
        <fullName evidence="2">NADP-dependent oxidoreductase domain-containing protein</fullName>
    </recommendedName>
</protein>
<dbReference type="Gene3D" id="3.20.20.100">
    <property type="entry name" value="NADP-dependent oxidoreductase domain"/>
    <property type="match status" value="1"/>
</dbReference>
<accession>A0A8H4RS39</accession>
<evidence type="ECO:0000313" key="4">
    <source>
        <dbReference type="Proteomes" id="UP000566819"/>
    </source>
</evidence>
<dbReference type="Pfam" id="PF00248">
    <property type="entry name" value="Aldo_ket_red"/>
    <property type="match status" value="1"/>
</dbReference>
<organism evidence="3 4">
    <name type="scientific">Cudoniella acicularis</name>
    <dbReference type="NCBI Taxonomy" id="354080"/>
    <lineage>
        <taxon>Eukaryota</taxon>
        <taxon>Fungi</taxon>
        <taxon>Dikarya</taxon>
        <taxon>Ascomycota</taxon>
        <taxon>Pezizomycotina</taxon>
        <taxon>Leotiomycetes</taxon>
        <taxon>Helotiales</taxon>
        <taxon>Tricladiaceae</taxon>
        <taxon>Cudoniella</taxon>
    </lineage>
</organism>
<dbReference type="InterPro" id="IPR050523">
    <property type="entry name" value="AKR_Detox_Biosynth"/>
</dbReference>
<dbReference type="CDD" id="cd19075">
    <property type="entry name" value="AKR_AKR7A1-5"/>
    <property type="match status" value="1"/>
</dbReference>
<keyword evidence="1" id="KW-0560">Oxidoreductase</keyword>
<proteinExistence type="predicted"/>
<dbReference type="InterPro" id="IPR036812">
    <property type="entry name" value="NAD(P)_OxRdtase_dom_sf"/>
</dbReference>
<dbReference type="Proteomes" id="UP000566819">
    <property type="component" value="Unassembled WGS sequence"/>
</dbReference>
<dbReference type="EMBL" id="JAAMPI010000219">
    <property type="protein sequence ID" value="KAF4633955.1"/>
    <property type="molecule type" value="Genomic_DNA"/>
</dbReference>
<dbReference type="OrthoDB" id="48988at2759"/>
<gene>
    <name evidence="3" type="ORF">G7Y89_g4159</name>
</gene>
<name>A0A8H4RS39_9HELO</name>
<dbReference type="PANTHER" id="PTHR43364">
    <property type="entry name" value="NADH-SPECIFIC METHYLGLYOXAL REDUCTASE-RELATED"/>
    <property type="match status" value="1"/>
</dbReference>
<evidence type="ECO:0000256" key="1">
    <source>
        <dbReference type="ARBA" id="ARBA00023002"/>
    </source>
</evidence>
<dbReference type="SUPFAM" id="SSF51430">
    <property type="entry name" value="NAD(P)-linked oxidoreductase"/>
    <property type="match status" value="1"/>
</dbReference>
<evidence type="ECO:0000313" key="3">
    <source>
        <dbReference type="EMBL" id="KAF4633955.1"/>
    </source>
</evidence>